<feature type="binding site" evidence="6">
    <location>
        <position position="32"/>
    </location>
    <ligand>
        <name>ATP</name>
        <dbReference type="ChEBI" id="CHEBI:30616"/>
    </ligand>
</feature>
<keyword evidence="10" id="KW-1185">Reference proteome</keyword>
<feature type="domain" description="Protein kinase" evidence="8">
    <location>
        <begin position="3"/>
        <end position="270"/>
    </location>
</feature>
<dbReference type="SMART" id="SM00220">
    <property type="entry name" value="S_TKc"/>
    <property type="match status" value="1"/>
</dbReference>
<comment type="similarity">
    <text evidence="1">Belongs to the protein kinase superfamily. STE Ser/Thr protein kinase family. MAP kinase kinase kinase subfamily.</text>
</comment>
<dbReference type="FunFam" id="3.30.200.20:FF:000387">
    <property type="entry name" value="Serine/threonine-protein kinase STE11"/>
    <property type="match status" value="1"/>
</dbReference>
<dbReference type="InterPro" id="IPR008271">
    <property type="entry name" value="Ser/Thr_kinase_AS"/>
</dbReference>
<dbReference type="Pfam" id="PF00069">
    <property type="entry name" value="Pkinase"/>
    <property type="match status" value="1"/>
</dbReference>
<reference evidence="9 10" key="1">
    <citation type="journal article" date="2015" name="Fungal Genet. Biol.">
        <title>Evolution of novel wood decay mechanisms in Agaricales revealed by the genome sequences of Fistulina hepatica and Cylindrobasidium torrendii.</title>
        <authorList>
            <person name="Floudas D."/>
            <person name="Held B.W."/>
            <person name="Riley R."/>
            <person name="Nagy L.G."/>
            <person name="Koehler G."/>
            <person name="Ransdell A.S."/>
            <person name="Younus H."/>
            <person name="Chow J."/>
            <person name="Chiniquy J."/>
            <person name="Lipzen A."/>
            <person name="Tritt A."/>
            <person name="Sun H."/>
            <person name="Haridas S."/>
            <person name="LaButti K."/>
            <person name="Ohm R.A."/>
            <person name="Kues U."/>
            <person name="Blanchette R.A."/>
            <person name="Grigoriev I.V."/>
            <person name="Minto R.E."/>
            <person name="Hibbett D.S."/>
        </authorList>
    </citation>
    <scope>NUCLEOTIDE SEQUENCE [LARGE SCALE GENOMIC DNA]</scope>
    <source>
        <strain evidence="9 10">ATCC 64428</strain>
    </source>
</reference>
<evidence type="ECO:0000256" key="1">
    <source>
        <dbReference type="ARBA" id="ARBA00006529"/>
    </source>
</evidence>
<name>A0A0D7AI72_9AGAR</name>
<dbReference type="InterPro" id="IPR011009">
    <property type="entry name" value="Kinase-like_dom_sf"/>
</dbReference>
<keyword evidence="4 9" id="KW-0418">Kinase</keyword>
<accession>A0A0D7AI72</accession>
<dbReference type="GO" id="GO:0005524">
    <property type="term" value="F:ATP binding"/>
    <property type="evidence" value="ECO:0007669"/>
    <property type="project" value="UniProtKB-UniRule"/>
</dbReference>
<dbReference type="PROSITE" id="PS50011">
    <property type="entry name" value="PROTEIN_KINASE_DOM"/>
    <property type="match status" value="1"/>
</dbReference>
<dbReference type="OrthoDB" id="266718at2759"/>
<evidence type="ECO:0000256" key="6">
    <source>
        <dbReference type="PROSITE-ProRule" id="PRU10141"/>
    </source>
</evidence>
<dbReference type="PROSITE" id="PS00107">
    <property type="entry name" value="PROTEIN_KINASE_ATP"/>
    <property type="match status" value="1"/>
</dbReference>
<dbReference type="InterPro" id="IPR000719">
    <property type="entry name" value="Prot_kinase_dom"/>
</dbReference>
<keyword evidence="7" id="KW-0723">Serine/threonine-protein kinase</keyword>
<evidence type="ECO:0000256" key="4">
    <source>
        <dbReference type="ARBA" id="ARBA00022777"/>
    </source>
</evidence>
<dbReference type="PROSITE" id="PS00108">
    <property type="entry name" value="PROTEIN_KINASE_ST"/>
    <property type="match status" value="1"/>
</dbReference>
<evidence type="ECO:0000256" key="5">
    <source>
        <dbReference type="ARBA" id="ARBA00022840"/>
    </source>
</evidence>
<dbReference type="EMBL" id="KN881675">
    <property type="protein sequence ID" value="KIY50543.1"/>
    <property type="molecule type" value="Genomic_DNA"/>
</dbReference>
<feature type="non-terminal residue" evidence="9">
    <location>
        <position position="278"/>
    </location>
</feature>
<gene>
    <name evidence="9" type="ORF">FISHEDRAFT_39223</name>
</gene>
<evidence type="ECO:0000256" key="7">
    <source>
        <dbReference type="RuleBase" id="RU000304"/>
    </source>
</evidence>
<dbReference type="Gene3D" id="1.10.510.10">
    <property type="entry name" value="Transferase(Phosphotransferase) domain 1"/>
    <property type="match status" value="1"/>
</dbReference>
<proteinExistence type="inferred from homology"/>
<evidence type="ECO:0000256" key="3">
    <source>
        <dbReference type="ARBA" id="ARBA00022741"/>
    </source>
</evidence>
<dbReference type="GO" id="GO:0004709">
    <property type="term" value="F:MAP kinase kinase kinase activity"/>
    <property type="evidence" value="ECO:0007669"/>
    <property type="project" value="UniProtKB-ARBA"/>
</dbReference>
<keyword evidence="2" id="KW-0808">Transferase</keyword>
<dbReference type="InterPro" id="IPR017441">
    <property type="entry name" value="Protein_kinase_ATP_BS"/>
</dbReference>
<dbReference type="InterPro" id="IPR050538">
    <property type="entry name" value="MAP_kinase_kinase_kinase"/>
</dbReference>
<dbReference type="PANTHER" id="PTHR48016:SF48">
    <property type="entry name" value="SERINE_THREONINE-PROTEIN KINASE BCK1_SLK1_SSP31"/>
    <property type="match status" value="1"/>
</dbReference>
<keyword evidence="3 6" id="KW-0547">Nucleotide-binding</keyword>
<evidence type="ECO:0000313" key="10">
    <source>
        <dbReference type="Proteomes" id="UP000054144"/>
    </source>
</evidence>
<dbReference type="Proteomes" id="UP000054144">
    <property type="component" value="Unassembled WGS sequence"/>
</dbReference>
<protein>
    <submittedName>
        <fullName evidence="9">Kinase-like protein</fullName>
    </submittedName>
</protein>
<organism evidence="9 10">
    <name type="scientific">Fistulina hepatica ATCC 64428</name>
    <dbReference type="NCBI Taxonomy" id="1128425"/>
    <lineage>
        <taxon>Eukaryota</taxon>
        <taxon>Fungi</taxon>
        <taxon>Dikarya</taxon>
        <taxon>Basidiomycota</taxon>
        <taxon>Agaricomycotina</taxon>
        <taxon>Agaricomycetes</taxon>
        <taxon>Agaricomycetidae</taxon>
        <taxon>Agaricales</taxon>
        <taxon>Fistulinaceae</taxon>
        <taxon>Fistulina</taxon>
    </lineage>
</organism>
<evidence type="ECO:0000313" key="9">
    <source>
        <dbReference type="EMBL" id="KIY50543.1"/>
    </source>
</evidence>
<dbReference type="PANTHER" id="PTHR48016">
    <property type="entry name" value="MAP KINASE KINASE KINASE SSK2-RELATED-RELATED"/>
    <property type="match status" value="1"/>
</dbReference>
<sequence length="278" mass="31382">MQWIRGKLIGKGSYGRVYLALNATTGEIMAVKQVEIPKTASDRVDSRQMEVLESLKSESEMLKTVGEHPNIVQYLGIEESADYMSIFLEYVPGGTLRTLLTNRGRFDDLYVRYFTKQILTGLAFLHSKGVVHRDLKSDNILIEPDGVCKISDFGISKTPQDPNAKLFTEMKGTIFWMAPEVLGSRRRGYNCKVDIWSIGCIALEMWSGVRPWDGEELVPVMMKLYQGSSAPPLPSGIELCEEALNFRSKCFTVAPEERPSAAELERHPYLVIPPHWTF</sequence>
<keyword evidence="5 6" id="KW-0067">ATP-binding</keyword>
<evidence type="ECO:0000259" key="8">
    <source>
        <dbReference type="PROSITE" id="PS50011"/>
    </source>
</evidence>
<evidence type="ECO:0000256" key="2">
    <source>
        <dbReference type="ARBA" id="ARBA00022679"/>
    </source>
</evidence>
<dbReference type="AlphaFoldDB" id="A0A0D7AI72"/>
<dbReference type="SUPFAM" id="SSF56112">
    <property type="entry name" value="Protein kinase-like (PK-like)"/>
    <property type="match status" value="1"/>
</dbReference>